<sequence>MVHASGGEGPLPETNLERTSLAVASLEAFDFLFRFLAPLGSGSPPSSGTEQTVLAMMLVTGSAKPKQTPALRRRGASAGMCSSGRKSSASS</sequence>
<proteinExistence type="predicted"/>
<feature type="region of interest" description="Disordered" evidence="1">
    <location>
        <begin position="64"/>
        <end position="91"/>
    </location>
</feature>
<dbReference type="EMBL" id="GBRH01172838">
    <property type="protein sequence ID" value="JAE25058.1"/>
    <property type="molecule type" value="Transcribed_RNA"/>
</dbReference>
<reference evidence="2" key="2">
    <citation type="journal article" date="2015" name="Data Brief">
        <title>Shoot transcriptome of the giant reed, Arundo donax.</title>
        <authorList>
            <person name="Barrero R.A."/>
            <person name="Guerrero F.D."/>
            <person name="Moolhuijzen P."/>
            <person name="Goolsby J.A."/>
            <person name="Tidwell J."/>
            <person name="Bellgard S.E."/>
            <person name="Bellgard M.I."/>
        </authorList>
    </citation>
    <scope>NUCLEOTIDE SEQUENCE</scope>
    <source>
        <tissue evidence="2">Shoot tissue taken approximately 20 cm above the soil surface</tissue>
    </source>
</reference>
<protein>
    <submittedName>
        <fullName evidence="2">Uncharacterized protein</fullName>
    </submittedName>
</protein>
<name>A0A0A9GWV0_ARUDO</name>
<accession>A0A0A9GWV0</accession>
<evidence type="ECO:0000256" key="1">
    <source>
        <dbReference type="SAM" id="MobiDB-lite"/>
    </source>
</evidence>
<dbReference type="AlphaFoldDB" id="A0A0A9GWV0"/>
<reference evidence="2" key="1">
    <citation type="submission" date="2014-09" db="EMBL/GenBank/DDBJ databases">
        <authorList>
            <person name="Magalhaes I.L.F."/>
            <person name="Oliveira U."/>
            <person name="Santos F.R."/>
            <person name="Vidigal T.H.D.A."/>
            <person name="Brescovit A.D."/>
            <person name="Santos A.J."/>
        </authorList>
    </citation>
    <scope>NUCLEOTIDE SEQUENCE</scope>
    <source>
        <tissue evidence="2">Shoot tissue taken approximately 20 cm above the soil surface</tissue>
    </source>
</reference>
<organism evidence="2">
    <name type="scientific">Arundo donax</name>
    <name type="common">Giant reed</name>
    <name type="synonym">Donax arundinaceus</name>
    <dbReference type="NCBI Taxonomy" id="35708"/>
    <lineage>
        <taxon>Eukaryota</taxon>
        <taxon>Viridiplantae</taxon>
        <taxon>Streptophyta</taxon>
        <taxon>Embryophyta</taxon>
        <taxon>Tracheophyta</taxon>
        <taxon>Spermatophyta</taxon>
        <taxon>Magnoliopsida</taxon>
        <taxon>Liliopsida</taxon>
        <taxon>Poales</taxon>
        <taxon>Poaceae</taxon>
        <taxon>PACMAD clade</taxon>
        <taxon>Arundinoideae</taxon>
        <taxon>Arundineae</taxon>
        <taxon>Arundo</taxon>
    </lineage>
</organism>
<evidence type="ECO:0000313" key="2">
    <source>
        <dbReference type="EMBL" id="JAE25058.1"/>
    </source>
</evidence>